<gene>
    <name evidence="1" type="ORF">S06H3_03755</name>
</gene>
<dbReference type="AlphaFoldDB" id="X1JGU7"/>
<protein>
    <submittedName>
        <fullName evidence="1">Uncharacterized protein</fullName>
    </submittedName>
</protein>
<dbReference type="EMBL" id="BARV01001256">
    <property type="protein sequence ID" value="GAH93941.1"/>
    <property type="molecule type" value="Genomic_DNA"/>
</dbReference>
<organism evidence="1">
    <name type="scientific">marine sediment metagenome</name>
    <dbReference type="NCBI Taxonomy" id="412755"/>
    <lineage>
        <taxon>unclassified sequences</taxon>
        <taxon>metagenomes</taxon>
        <taxon>ecological metagenomes</taxon>
    </lineage>
</organism>
<reference evidence="1" key="1">
    <citation type="journal article" date="2014" name="Front. Microbiol.">
        <title>High frequency of phylogenetically diverse reductive dehalogenase-homologous genes in deep subseafloor sedimentary metagenomes.</title>
        <authorList>
            <person name="Kawai M."/>
            <person name="Futagami T."/>
            <person name="Toyoda A."/>
            <person name="Takaki Y."/>
            <person name="Nishi S."/>
            <person name="Hori S."/>
            <person name="Arai W."/>
            <person name="Tsubouchi T."/>
            <person name="Morono Y."/>
            <person name="Uchiyama I."/>
            <person name="Ito T."/>
            <person name="Fujiyama A."/>
            <person name="Inagaki F."/>
            <person name="Takami H."/>
        </authorList>
    </citation>
    <scope>NUCLEOTIDE SEQUENCE</scope>
    <source>
        <strain evidence="1">Expedition CK06-06</strain>
    </source>
</reference>
<accession>X1JGU7</accession>
<proteinExistence type="predicted"/>
<comment type="caution">
    <text evidence="1">The sequence shown here is derived from an EMBL/GenBank/DDBJ whole genome shotgun (WGS) entry which is preliminary data.</text>
</comment>
<evidence type="ECO:0000313" key="1">
    <source>
        <dbReference type="EMBL" id="GAH93941.1"/>
    </source>
</evidence>
<name>X1JGU7_9ZZZZ</name>
<feature type="non-terminal residue" evidence="1">
    <location>
        <position position="54"/>
    </location>
</feature>
<sequence length="54" mass="5811">MTAEWTLGPEPGELEGVGVDWSRGVEGIVLEGGLVFKSHLIRLVVNPLRIVNVA</sequence>